<geneLocation type="plasmid" evidence="6">
    <name>paof1 fan1 dna</name>
</geneLocation>
<protein>
    <submittedName>
        <fullName evidence="5">Chromosome partitioning protein ParB</fullName>
    </submittedName>
</protein>
<dbReference type="SUPFAM" id="SSF109709">
    <property type="entry name" value="KorB DNA-binding domain-like"/>
    <property type="match status" value="1"/>
</dbReference>
<dbReference type="InterPro" id="IPR041468">
    <property type="entry name" value="HTH_ParB/Spo0J"/>
</dbReference>
<dbReference type="SUPFAM" id="SSF110849">
    <property type="entry name" value="ParB/Sulfiredoxin"/>
    <property type="match status" value="1"/>
</dbReference>
<name>A0A2Z5ZMG0_9PROT</name>
<dbReference type="GO" id="GO:0007059">
    <property type="term" value="P:chromosome segregation"/>
    <property type="evidence" value="ECO:0007669"/>
    <property type="project" value="UniProtKB-KW"/>
</dbReference>
<evidence type="ECO:0000256" key="1">
    <source>
        <dbReference type="ARBA" id="ARBA00006295"/>
    </source>
</evidence>
<reference evidence="5 6" key="1">
    <citation type="submission" date="2018-02" db="EMBL/GenBank/DDBJ databases">
        <title>Acetobacter orientalis genome.</title>
        <authorList>
            <person name="Nakashima N."/>
            <person name="Tamura T."/>
        </authorList>
    </citation>
    <scope>NUCLEOTIDE SEQUENCE [LARGE SCALE GENOMIC DNA]</scope>
    <source>
        <strain evidence="5 6">FAN1</strain>
        <plasmid evidence="6">paof1 fan1 dna</plasmid>
    </source>
</reference>
<dbReference type="GO" id="GO:0005694">
    <property type="term" value="C:chromosome"/>
    <property type="evidence" value="ECO:0007669"/>
    <property type="project" value="TreeGrafter"/>
</dbReference>
<evidence type="ECO:0000256" key="3">
    <source>
        <dbReference type="ARBA" id="ARBA00023125"/>
    </source>
</evidence>
<comment type="similarity">
    <text evidence="1">Belongs to the ParB family.</text>
</comment>
<sequence length="288" mass="32557">MAKFKSRTSPFLDRQAAATKTLATPFLRESQFKHTFEAAVTDIQPDPQQSRKIFEDDEIVELARSIDSRGLLQPILVRQDNSRPNGWIIVAGERRWRAVSTLGWEHIPAIEYEGDYVSANLVENLLREDLSPVEEAQGVQKLLSYNGWSQSEAGRQLCIPQSRVNKLIHILDLPENFLAKAAEKKIPLNTLVAISRESQPQVREEMMAKALEGGLTVLAAHAARTEKKTRNQVSDEEKFSKSYVNTAQKFIKNISIIKERSRRLTDEEIALLHQSMNAINDILAEVGK</sequence>
<keyword evidence="5" id="KW-0614">Plasmid</keyword>
<evidence type="ECO:0000256" key="2">
    <source>
        <dbReference type="ARBA" id="ARBA00022829"/>
    </source>
</evidence>
<dbReference type="EMBL" id="AP018516">
    <property type="protein sequence ID" value="BBC81751.1"/>
    <property type="molecule type" value="Genomic_DNA"/>
</dbReference>
<dbReference type="Gene3D" id="1.10.10.2830">
    <property type="match status" value="1"/>
</dbReference>
<dbReference type="InterPro" id="IPR004437">
    <property type="entry name" value="ParB/RepB/Spo0J"/>
</dbReference>
<keyword evidence="2" id="KW-0159">Chromosome partition</keyword>
<dbReference type="Gene3D" id="3.90.1530.30">
    <property type="match status" value="1"/>
</dbReference>
<evidence type="ECO:0000259" key="4">
    <source>
        <dbReference type="SMART" id="SM00470"/>
    </source>
</evidence>
<dbReference type="InterPro" id="IPR036086">
    <property type="entry name" value="ParB/Sulfiredoxin_sf"/>
</dbReference>
<dbReference type="AlphaFoldDB" id="A0A2Z5ZMG0"/>
<evidence type="ECO:0000313" key="5">
    <source>
        <dbReference type="EMBL" id="BBC81751.1"/>
    </source>
</evidence>
<dbReference type="PANTHER" id="PTHR33375:SF1">
    <property type="entry name" value="CHROMOSOME-PARTITIONING PROTEIN PARB-RELATED"/>
    <property type="match status" value="1"/>
</dbReference>
<evidence type="ECO:0000313" key="6">
    <source>
        <dbReference type="Proteomes" id="UP000270034"/>
    </source>
</evidence>
<accession>A0A2Z5ZMG0</accession>
<dbReference type="Pfam" id="PF17762">
    <property type="entry name" value="HTH_ParB"/>
    <property type="match status" value="1"/>
</dbReference>
<dbReference type="GO" id="GO:0003677">
    <property type="term" value="F:DNA binding"/>
    <property type="evidence" value="ECO:0007669"/>
    <property type="project" value="UniProtKB-KW"/>
</dbReference>
<dbReference type="KEGG" id="aot:AcetOri_orf00086p"/>
<dbReference type="SMART" id="SM00470">
    <property type="entry name" value="ParB"/>
    <property type="match status" value="1"/>
</dbReference>
<proteinExistence type="inferred from homology"/>
<dbReference type="FunFam" id="3.90.1530.30:FF:000001">
    <property type="entry name" value="Chromosome partitioning protein ParB"/>
    <property type="match status" value="1"/>
</dbReference>
<organism evidence="5 6">
    <name type="scientific">Acetobacter orientalis</name>
    <dbReference type="NCBI Taxonomy" id="146474"/>
    <lineage>
        <taxon>Bacteria</taxon>
        <taxon>Pseudomonadati</taxon>
        <taxon>Pseudomonadota</taxon>
        <taxon>Alphaproteobacteria</taxon>
        <taxon>Acetobacterales</taxon>
        <taxon>Acetobacteraceae</taxon>
        <taxon>Acetobacter</taxon>
    </lineage>
</organism>
<gene>
    <name evidence="5" type="ORF">AcetOrient_orf00086p</name>
</gene>
<dbReference type="Proteomes" id="UP000270034">
    <property type="component" value="Plasmid pAOF1"/>
</dbReference>
<dbReference type="NCBIfam" id="TIGR00180">
    <property type="entry name" value="parB_part"/>
    <property type="match status" value="1"/>
</dbReference>
<dbReference type="PANTHER" id="PTHR33375">
    <property type="entry name" value="CHROMOSOME-PARTITIONING PROTEIN PARB-RELATED"/>
    <property type="match status" value="1"/>
</dbReference>
<keyword evidence="3" id="KW-0238">DNA-binding</keyword>
<dbReference type="InterPro" id="IPR003115">
    <property type="entry name" value="ParB_N"/>
</dbReference>
<dbReference type="InterPro" id="IPR050336">
    <property type="entry name" value="Chromosome_partition/occlusion"/>
</dbReference>
<dbReference type="Pfam" id="PF02195">
    <property type="entry name" value="ParB_N"/>
    <property type="match status" value="1"/>
</dbReference>
<feature type="domain" description="ParB-like N-terminal" evidence="4">
    <location>
        <begin position="36"/>
        <end position="125"/>
    </location>
</feature>